<organism evidence="2 3">
    <name type="scientific">Paraburkholderia fungorum</name>
    <dbReference type="NCBI Taxonomy" id="134537"/>
    <lineage>
        <taxon>Bacteria</taxon>
        <taxon>Pseudomonadati</taxon>
        <taxon>Pseudomonadota</taxon>
        <taxon>Betaproteobacteria</taxon>
        <taxon>Burkholderiales</taxon>
        <taxon>Burkholderiaceae</taxon>
        <taxon>Paraburkholderia</taxon>
    </lineage>
</organism>
<dbReference type="GO" id="GO:0005884">
    <property type="term" value="C:actin filament"/>
    <property type="evidence" value="ECO:0007669"/>
    <property type="project" value="TreeGrafter"/>
</dbReference>
<gene>
    <name evidence="2" type="ORF">OI25_346</name>
</gene>
<sequence>MLICRIGPWRIECDGHLSIREQLSLDGLRAVEAERAAETARERSRLVTLARELKRRAWRRGHASGVAAALREQVARTAAAAYAAHSLEERLMRMVLEAVTDIVGELPPSAALANQLRRSVIVAQSQRLVSVRVAPQVFDEAKQLIGTVERELGAPLCTVLADAGLPAHSCVIETEAGVIDGGLKLQLRALEQGMRDGVAAMLHQYDFPDRAGRTTLAAIEHGVRDALTALSAPVTIAPPPSPSPPPPSPPPPSPPPPSPPPPLPPPPPPPPPPLPLPPALSPNVVRIVRRPYIREAA</sequence>
<reference evidence="2 3" key="1">
    <citation type="journal article" date="2015" name="Genome Announc.">
        <title>Complete genome sequences for 59 burkholderia isolates, both pathogenic and near neighbor.</title>
        <authorList>
            <person name="Johnson S.L."/>
            <person name="Bishop-Lilly K.A."/>
            <person name="Ladner J.T."/>
            <person name="Daligault H.E."/>
            <person name="Davenport K.W."/>
            <person name="Jaissle J."/>
            <person name="Frey K.G."/>
            <person name="Koroleva G.I."/>
            <person name="Bruce D.C."/>
            <person name="Coyne S.R."/>
            <person name="Broomall S.M."/>
            <person name="Li P.E."/>
            <person name="Teshima H."/>
            <person name="Gibbons H.S."/>
            <person name="Palacios G.F."/>
            <person name="Rosenzweig C.N."/>
            <person name="Redden C.L."/>
            <person name="Xu Y."/>
            <person name="Minogue T.D."/>
            <person name="Chain P.S."/>
        </authorList>
    </citation>
    <scope>NUCLEOTIDE SEQUENCE [LARGE SCALE GENOMIC DNA]</scope>
    <source>
        <strain evidence="2 3">ATCC BAA-463</strain>
    </source>
</reference>
<dbReference type="InterPro" id="IPR051412">
    <property type="entry name" value="Formin_Homology_Diaphanous_sf"/>
</dbReference>
<name>A0AAU8SY30_9BURK</name>
<dbReference type="AlphaFoldDB" id="A0AAU8SY30"/>
<dbReference type="EMBL" id="CP010026">
    <property type="protein sequence ID" value="AJZ58998.1"/>
    <property type="molecule type" value="Genomic_DNA"/>
</dbReference>
<dbReference type="Proteomes" id="UP000032614">
    <property type="component" value="Chromosome 1"/>
</dbReference>
<dbReference type="InterPro" id="IPR010586">
    <property type="entry name" value="T3SS_stator_protein"/>
</dbReference>
<accession>A0AAU8SY30</accession>
<dbReference type="PANTHER" id="PTHR45691:SF6">
    <property type="entry name" value="PROTEIN DIAPHANOUS"/>
    <property type="match status" value="1"/>
</dbReference>
<evidence type="ECO:0000313" key="2">
    <source>
        <dbReference type="EMBL" id="AJZ58998.1"/>
    </source>
</evidence>
<dbReference type="PRINTS" id="PR01217">
    <property type="entry name" value="PRICHEXTENSN"/>
</dbReference>
<evidence type="ECO:0000256" key="1">
    <source>
        <dbReference type="SAM" id="MobiDB-lite"/>
    </source>
</evidence>
<feature type="region of interest" description="Disordered" evidence="1">
    <location>
        <begin position="233"/>
        <end position="281"/>
    </location>
</feature>
<dbReference type="Pfam" id="PF06635">
    <property type="entry name" value="T3SS_SCTL"/>
    <property type="match status" value="1"/>
</dbReference>
<dbReference type="GeneID" id="66514377"/>
<protein>
    <submittedName>
        <fullName evidence="2">Nodulation NolV family protein</fullName>
    </submittedName>
</protein>
<proteinExistence type="predicted"/>
<dbReference type="KEGG" id="bfn:OI25_346"/>
<feature type="compositionally biased region" description="Pro residues" evidence="1">
    <location>
        <begin position="236"/>
        <end position="280"/>
    </location>
</feature>
<dbReference type="RefSeq" id="WP_052719602.1">
    <property type="nucleotide sequence ID" value="NZ_CP010026.1"/>
</dbReference>
<evidence type="ECO:0000313" key="3">
    <source>
        <dbReference type="Proteomes" id="UP000032614"/>
    </source>
</evidence>
<dbReference type="GO" id="GO:0030041">
    <property type="term" value="P:actin filament polymerization"/>
    <property type="evidence" value="ECO:0007669"/>
    <property type="project" value="TreeGrafter"/>
</dbReference>
<dbReference type="PANTHER" id="PTHR45691">
    <property type="entry name" value="PROTEIN DIAPHANOUS"/>
    <property type="match status" value="1"/>
</dbReference>